<comment type="caution">
    <text evidence="5">The sequence shown here is derived from an EMBL/GenBank/DDBJ whole genome shotgun (WGS) entry which is preliminary data.</text>
</comment>
<dbReference type="EMBL" id="JACHMF010000001">
    <property type="protein sequence ID" value="MBB4696235.1"/>
    <property type="molecule type" value="Genomic_DNA"/>
</dbReference>
<keyword evidence="3" id="KW-0804">Transcription</keyword>
<sequence length="323" mass="34687">MSLTSVPIARAAMQSDDLGEVQDLMSQRYVEHRTRVVGGADAFVFRSASAGAGPLTVDQLTYQACMAIEAQPFESLLVVSVLDGRFDLTAGRQQSHAGRGESLLYLPHVGLDLLMDRMTYQVLQLPLRVVTRIAGRAGVAEPDFRFEAMTAVTPEANRQWLATIAYLTRLLSGPAESGIPALLLDAAIDATATAALSVFPNTTMTAGYTPGPGQVAPAAIRRAVAFIDAHVAEPITLDQIAAAAGLSTRALQAGFRRHYDTTPTGYLQKVRLEHAHRDLQTADPADGATVAGIARRWGFPDHSRFSAAYRTTYGQTPSHTLRS</sequence>
<keyword evidence="6" id="KW-1185">Reference proteome</keyword>
<dbReference type="Gene3D" id="1.10.10.60">
    <property type="entry name" value="Homeodomain-like"/>
    <property type="match status" value="1"/>
</dbReference>
<name>A0A7W7G5C9_9ACTN</name>
<dbReference type="InterPro" id="IPR035418">
    <property type="entry name" value="AraC-bd_2"/>
</dbReference>
<protein>
    <submittedName>
        <fullName evidence="5">AraC-like DNA-binding protein</fullName>
    </submittedName>
</protein>
<evidence type="ECO:0000256" key="3">
    <source>
        <dbReference type="ARBA" id="ARBA00023163"/>
    </source>
</evidence>
<dbReference type="GO" id="GO:0043565">
    <property type="term" value="F:sequence-specific DNA binding"/>
    <property type="evidence" value="ECO:0007669"/>
    <property type="project" value="InterPro"/>
</dbReference>
<dbReference type="Pfam" id="PF14525">
    <property type="entry name" value="AraC_binding_2"/>
    <property type="match status" value="1"/>
</dbReference>
<dbReference type="Pfam" id="PF12833">
    <property type="entry name" value="HTH_18"/>
    <property type="match status" value="1"/>
</dbReference>
<accession>A0A7W7G5C9</accession>
<dbReference type="RefSeq" id="WP_184954472.1">
    <property type="nucleotide sequence ID" value="NZ_BOMC01000059.1"/>
</dbReference>
<dbReference type="SUPFAM" id="SSF46689">
    <property type="entry name" value="Homeodomain-like"/>
    <property type="match status" value="2"/>
</dbReference>
<evidence type="ECO:0000313" key="6">
    <source>
        <dbReference type="Proteomes" id="UP000542742"/>
    </source>
</evidence>
<dbReference type="InterPro" id="IPR050204">
    <property type="entry name" value="AraC_XylS_family_regulators"/>
</dbReference>
<organism evidence="5 6">
    <name type="scientific">Paractinoplanes abujensis</name>
    <dbReference type="NCBI Taxonomy" id="882441"/>
    <lineage>
        <taxon>Bacteria</taxon>
        <taxon>Bacillati</taxon>
        <taxon>Actinomycetota</taxon>
        <taxon>Actinomycetes</taxon>
        <taxon>Micromonosporales</taxon>
        <taxon>Micromonosporaceae</taxon>
        <taxon>Paractinoplanes</taxon>
    </lineage>
</organism>
<dbReference type="PROSITE" id="PS01124">
    <property type="entry name" value="HTH_ARAC_FAMILY_2"/>
    <property type="match status" value="1"/>
</dbReference>
<gene>
    <name evidence="5" type="ORF">BKA14_006383</name>
</gene>
<dbReference type="AlphaFoldDB" id="A0A7W7G5C9"/>
<dbReference type="SMART" id="SM00342">
    <property type="entry name" value="HTH_ARAC"/>
    <property type="match status" value="1"/>
</dbReference>
<dbReference type="GO" id="GO:0003700">
    <property type="term" value="F:DNA-binding transcription factor activity"/>
    <property type="evidence" value="ECO:0007669"/>
    <property type="project" value="InterPro"/>
</dbReference>
<keyword evidence="1" id="KW-0805">Transcription regulation</keyword>
<proteinExistence type="predicted"/>
<feature type="domain" description="HTH araC/xylS-type" evidence="4">
    <location>
        <begin position="221"/>
        <end position="323"/>
    </location>
</feature>
<dbReference type="PANTHER" id="PTHR46796">
    <property type="entry name" value="HTH-TYPE TRANSCRIPTIONAL ACTIVATOR RHAS-RELATED"/>
    <property type="match status" value="1"/>
</dbReference>
<evidence type="ECO:0000313" key="5">
    <source>
        <dbReference type="EMBL" id="MBB4696235.1"/>
    </source>
</evidence>
<evidence type="ECO:0000259" key="4">
    <source>
        <dbReference type="PROSITE" id="PS01124"/>
    </source>
</evidence>
<evidence type="ECO:0000256" key="2">
    <source>
        <dbReference type="ARBA" id="ARBA00023125"/>
    </source>
</evidence>
<dbReference type="PANTHER" id="PTHR46796:SF12">
    <property type="entry name" value="HTH-TYPE DNA-BINDING TRANSCRIPTIONAL ACTIVATOR EUTR"/>
    <property type="match status" value="1"/>
</dbReference>
<evidence type="ECO:0000256" key="1">
    <source>
        <dbReference type="ARBA" id="ARBA00023015"/>
    </source>
</evidence>
<reference evidence="5 6" key="1">
    <citation type="submission" date="2020-08" db="EMBL/GenBank/DDBJ databases">
        <title>Sequencing the genomes of 1000 actinobacteria strains.</title>
        <authorList>
            <person name="Klenk H.-P."/>
        </authorList>
    </citation>
    <scope>NUCLEOTIDE SEQUENCE [LARGE SCALE GENOMIC DNA]</scope>
    <source>
        <strain evidence="5 6">DSM 45518</strain>
    </source>
</reference>
<keyword evidence="2 5" id="KW-0238">DNA-binding</keyword>
<dbReference type="InterPro" id="IPR009057">
    <property type="entry name" value="Homeodomain-like_sf"/>
</dbReference>
<dbReference type="InterPro" id="IPR018060">
    <property type="entry name" value="HTH_AraC"/>
</dbReference>
<dbReference type="Proteomes" id="UP000542742">
    <property type="component" value="Unassembled WGS sequence"/>
</dbReference>